<evidence type="ECO:0000256" key="1">
    <source>
        <dbReference type="ARBA" id="ARBA00004651"/>
    </source>
</evidence>
<dbReference type="AlphaFoldDB" id="A0A0F6R118"/>
<evidence type="ECO:0000256" key="7">
    <source>
        <dbReference type="ARBA" id="ARBA00023315"/>
    </source>
</evidence>
<keyword evidence="4 9" id="KW-0812">Transmembrane</keyword>
<evidence type="ECO:0000256" key="6">
    <source>
        <dbReference type="ARBA" id="ARBA00023136"/>
    </source>
</evidence>
<feature type="transmembrane region" description="Helical" evidence="9">
    <location>
        <begin position="289"/>
        <end position="314"/>
    </location>
</feature>
<proteinExistence type="predicted"/>
<evidence type="ECO:0000313" key="12">
    <source>
        <dbReference type="Proteomes" id="UP000033457"/>
    </source>
</evidence>
<evidence type="ECO:0000256" key="9">
    <source>
        <dbReference type="SAM" id="Phobius"/>
    </source>
</evidence>
<evidence type="ECO:0000259" key="10">
    <source>
        <dbReference type="Pfam" id="PF01757"/>
    </source>
</evidence>
<dbReference type="Gene3D" id="3.40.50.1110">
    <property type="entry name" value="SGNH hydrolase"/>
    <property type="match status" value="1"/>
</dbReference>
<dbReference type="KEGG" id="cku:UL82_09570"/>
<dbReference type="HOGENOM" id="CLU_005679_11_2_11"/>
<dbReference type="Pfam" id="PF01757">
    <property type="entry name" value="Acyl_transf_3"/>
    <property type="match status" value="1"/>
</dbReference>
<dbReference type="RefSeq" id="WP_083966465.1">
    <property type="nucleotide sequence ID" value="NZ_CP011312.1"/>
</dbReference>
<keyword evidence="5 9" id="KW-1133">Transmembrane helix</keyword>
<dbReference type="CDD" id="cd01840">
    <property type="entry name" value="SGNH_hydrolase_yrhL_like"/>
    <property type="match status" value="1"/>
</dbReference>
<name>A0A0F6R118_9CORY</name>
<organism evidence="11 12">
    <name type="scientific">Corynebacterium kutscheri</name>
    <dbReference type="NCBI Taxonomy" id="35755"/>
    <lineage>
        <taxon>Bacteria</taxon>
        <taxon>Bacillati</taxon>
        <taxon>Actinomycetota</taxon>
        <taxon>Actinomycetes</taxon>
        <taxon>Mycobacteriales</taxon>
        <taxon>Corynebacteriaceae</taxon>
        <taxon>Corynebacterium</taxon>
    </lineage>
</organism>
<sequence length="627" mass="69327">MNVTSVARGDCHQMPAHGQPNKRIRRVAEIDGMRGLAVLSVVIYHFWPQIAPGGFLGVDVFFVLSGFLITSLLIRERVATGGIGLKNFWVRRARRILPVAVTVLLVGTCLTAAIGGDMAVGLKLQFFSTLLFVNNWAQIASSHSYFADTDVQIFAHYWSLSVEEQFYVFWPLIVVAICLFAHRLWPQTLLIFAVVAAVLSAVAMAVLYVPETDPTRVYYGTDTHAFGLLIGAALALTITSRDPYARDSFPITTSLRYLSIPFGIVVLTGLLAAFFLIEDTSAVAYRGGIVVSSLLTAVTLYCVLCEVGPLNWLFRMPVMRWLGDHSFSLYLWHWPVIVFIRSLLSGVHPLVQGILATIISLALSMLSYRYIENPFRRQGYQKMAQKPVVWLIFLALLSGSLIGLRHVPAQTQLEADLTALRERFNMGMPELIKSHGQETSAESSLSVEPTPTVEPRVFPVGEEITALGDSVMLASIAALHERFPGIYVNAEVSRQYATAVELLQELSAQNALRQFVVLGFGTNGHASAEQIEEIFRIIGPDRTVILVLPYGDRPWIPQARQELIDAATQHPNVYLAPWCAAAGMQPFLLREDAIHPSDEGTVAYAESVAMAIQQWVENEKAMVPICI</sequence>
<dbReference type="Proteomes" id="UP000033457">
    <property type="component" value="Chromosome"/>
</dbReference>
<dbReference type="InterPro" id="IPR002656">
    <property type="entry name" value="Acyl_transf_3_dom"/>
</dbReference>
<dbReference type="GO" id="GO:0016747">
    <property type="term" value="F:acyltransferase activity, transferring groups other than amino-acyl groups"/>
    <property type="evidence" value="ECO:0007669"/>
    <property type="project" value="InterPro"/>
</dbReference>
<feature type="domain" description="Acyltransferase 3" evidence="10">
    <location>
        <begin position="28"/>
        <end position="368"/>
    </location>
</feature>
<accession>A0A0F6R118</accession>
<evidence type="ECO:0000313" key="11">
    <source>
        <dbReference type="EMBL" id="AKE42052.1"/>
    </source>
</evidence>
<evidence type="ECO:0000256" key="8">
    <source>
        <dbReference type="SAM" id="MobiDB-lite"/>
    </source>
</evidence>
<evidence type="ECO:0000256" key="4">
    <source>
        <dbReference type="ARBA" id="ARBA00022692"/>
    </source>
</evidence>
<dbReference type="PANTHER" id="PTHR23028">
    <property type="entry name" value="ACETYLTRANSFERASE"/>
    <property type="match status" value="1"/>
</dbReference>
<dbReference type="InterPro" id="IPR036514">
    <property type="entry name" value="SGNH_hydro_sf"/>
</dbReference>
<keyword evidence="3 11" id="KW-0808">Transferase</keyword>
<feature type="transmembrane region" description="Helical" evidence="9">
    <location>
        <begin position="216"/>
        <end position="236"/>
    </location>
</feature>
<feature type="transmembrane region" description="Helical" evidence="9">
    <location>
        <begin position="53"/>
        <end position="74"/>
    </location>
</feature>
<feature type="transmembrane region" description="Helical" evidence="9">
    <location>
        <begin position="257"/>
        <end position="277"/>
    </location>
</feature>
<dbReference type="InterPro" id="IPR050879">
    <property type="entry name" value="Acyltransferase_3"/>
</dbReference>
<protein>
    <submittedName>
        <fullName evidence="11">Putative acyltransferase</fullName>
    </submittedName>
</protein>
<keyword evidence="6 9" id="KW-0472">Membrane</keyword>
<feature type="transmembrane region" description="Helical" evidence="9">
    <location>
        <begin position="388"/>
        <end position="407"/>
    </location>
</feature>
<evidence type="ECO:0000256" key="3">
    <source>
        <dbReference type="ARBA" id="ARBA00022679"/>
    </source>
</evidence>
<keyword evidence="12" id="KW-1185">Reference proteome</keyword>
<dbReference type="EMBL" id="CP011312">
    <property type="protein sequence ID" value="AKE42052.1"/>
    <property type="molecule type" value="Genomic_DNA"/>
</dbReference>
<reference evidence="11 12" key="1">
    <citation type="journal article" date="2015" name="Genome Announc.">
        <title>Complete Genome Sequence of Corynebacterium kutscheri DSM 20755, a Corynebacterial Type Strain with Remarkably Low G+C Content of Chromosomal DNA.</title>
        <authorList>
            <person name="Ruckert C."/>
            <person name="Albersmeier A."/>
            <person name="Winkler A."/>
            <person name="Tauch A."/>
        </authorList>
    </citation>
    <scope>NUCLEOTIDE SEQUENCE [LARGE SCALE GENOMIC DNA]</scope>
    <source>
        <strain evidence="11 12">DSM 20755</strain>
    </source>
</reference>
<dbReference type="GO" id="GO:0005886">
    <property type="term" value="C:plasma membrane"/>
    <property type="evidence" value="ECO:0007669"/>
    <property type="project" value="UniProtKB-SubCell"/>
</dbReference>
<feature type="region of interest" description="Disordered" evidence="8">
    <location>
        <begin position="1"/>
        <end position="20"/>
    </location>
</feature>
<feature type="transmembrane region" description="Helical" evidence="9">
    <location>
        <begin position="95"/>
        <end position="114"/>
    </location>
</feature>
<dbReference type="SUPFAM" id="SSF52266">
    <property type="entry name" value="SGNH hydrolase"/>
    <property type="match status" value="1"/>
</dbReference>
<feature type="transmembrane region" description="Helical" evidence="9">
    <location>
        <begin position="166"/>
        <end position="182"/>
    </location>
</feature>
<comment type="subcellular location">
    <subcellularLocation>
        <location evidence="1">Cell membrane</location>
        <topology evidence="1">Multi-pass membrane protein</topology>
    </subcellularLocation>
</comment>
<dbReference type="GO" id="GO:0009103">
    <property type="term" value="P:lipopolysaccharide biosynthetic process"/>
    <property type="evidence" value="ECO:0007669"/>
    <property type="project" value="TreeGrafter"/>
</dbReference>
<feature type="transmembrane region" description="Helical" evidence="9">
    <location>
        <begin position="350"/>
        <end position="368"/>
    </location>
</feature>
<keyword evidence="7 11" id="KW-0012">Acyltransferase</keyword>
<feature type="transmembrane region" description="Helical" evidence="9">
    <location>
        <begin position="31"/>
        <end position="47"/>
    </location>
</feature>
<keyword evidence="2" id="KW-1003">Cell membrane</keyword>
<evidence type="ECO:0000256" key="5">
    <source>
        <dbReference type="ARBA" id="ARBA00022989"/>
    </source>
</evidence>
<feature type="transmembrane region" description="Helical" evidence="9">
    <location>
        <begin position="189"/>
        <end position="210"/>
    </location>
</feature>
<dbReference type="PANTHER" id="PTHR23028:SF53">
    <property type="entry name" value="ACYL_TRANSF_3 DOMAIN-CONTAINING PROTEIN"/>
    <property type="match status" value="1"/>
</dbReference>
<evidence type="ECO:0000256" key="2">
    <source>
        <dbReference type="ARBA" id="ARBA00022475"/>
    </source>
</evidence>
<gene>
    <name evidence="11" type="ORF">UL82_09570</name>
</gene>